<dbReference type="InterPro" id="IPR012337">
    <property type="entry name" value="RNaseH-like_sf"/>
</dbReference>
<dbReference type="SUPFAM" id="SSF53098">
    <property type="entry name" value="Ribonuclease H-like"/>
    <property type="match status" value="1"/>
</dbReference>
<comment type="similarity">
    <text evidence="2">Belongs to the RNase H family.</text>
</comment>
<reference evidence="11" key="2">
    <citation type="submission" date="2023-06" db="EMBL/GenBank/DDBJ databases">
        <authorList>
            <consortium name="Lawrence Berkeley National Laboratory"/>
            <person name="Haridas S."/>
            <person name="Hensen N."/>
            <person name="Bonometti L."/>
            <person name="Westerberg I."/>
            <person name="Brannstrom I.O."/>
            <person name="Guillou S."/>
            <person name="Cros-Aarteil S."/>
            <person name="Calhoun S."/>
            <person name="Kuo A."/>
            <person name="Mondo S."/>
            <person name="Pangilinan J."/>
            <person name="Riley R."/>
            <person name="Labutti K."/>
            <person name="Andreopoulos B."/>
            <person name="Lipzen A."/>
            <person name="Chen C."/>
            <person name="Yanf M."/>
            <person name="Daum C."/>
            <person name="Ng V."/>
            <person name="Clum A."/>
            <person name="Steindorff A."/>
            <person name="Ohm R."/>
            <person name="Martin F."/>
            <person name="Silar P."/>
            <person name="Natvig D."/>
            <person name="Lalanne C."/>
            <person name="Gautier V."/>
            <person name="Ament-Velasquez S.L."/>
            <person name="Kruys A."/>
            <person name="Hutchinson M.I."/>
            <person name="Powell A.J."/>
            <person name="Barry K."/>
            <person name="Miller A.N."/>
            <person name="Grigoriev I.V."/>
            <person name="Debuchy R."/>
            <person name="Gladieux P."/>
            <person name="Thoren M.H."/>
            <person name="Johannesson H."/>
        </authorList>
    </citation>
    <scope>NUCLEOTIDE SEQUENCE</scope>
    <source>
        <strain evidence="11">CBS 958.72</strain>
    </source>
</reference>
<evidence type="ECO:0000256" key="7">
    <source>
        <dbReference type="ARBA" id="ARBA00022771"/>
    </source>
</evidence>
<dbReference type="GO" id="GO:0043137">
    <property type="term" value="P:DNA replication, removal of RNA primer"/>
    <property type="evidence" value="ECO:0007669"/>
    <property type="project" value="TreeGrafter"/>
</dbReference>
<organism evidence="11 12">
    <name type="scientific">Lasiosphaeria ovina</name>
    <dbReference type="NCBI Taxonomy" id="92902"/>
    <lineage>
        <taxon>Eukaryota</taxon>
        <taxon>Fungi</taxon>
        <taxon>Dikarya</taxon>
        <taxon>Ascomycota</taxon>
        <taxon>Pezizomycotina</taxon>
        <taxon>Sordariomycetes</taxon>
        <taxon>Sordariomycetidae</taxon>
        <taxon>Sordariales</taxon>
        <taxon>Lasiosphaeriaceae</taxon>
        <taxon>Lasiosphaeria</taxon>
    </lineage>
</organism>
<dbReference type="InterPro" id="IPR050092">
    <property type="entry name" value="RNase_H"/>
</dbReference>
<sequence>MGSRVNSGMGAFDWGPLATKCPVCRVKDGLLVCGGCKVVHYCGAAHQADHRPTHKSACVAIKKTRAKLEQEEATLRANPGDNFSMPADVFNNGVGEFWGILDTRDYMRARFAAADALLQVQTVSAVEKALAHFTDMLRLCRSDNLSVRDIVPGLLLRLGREQECYDFIKWWATIDDEDHYNGDYDWGDNKLPYLDLRGEDAFEAIDKVATGSLSHVVILTLLKLRLILDLERFENGLNEWDRPLGSLVQKRLRSRNRFAISTKELQNQYQKLLRIVHNRNPHFWEMLVNDETPVMPQVYSRGSVEEAHVALYQCLSAWEESEDAIIMLDADTVQLVTRPAPSPDIGDGDGDSLWAGLENLKITKPQSATEYAFPFIFQAPIPTIGPADLFPPTRIGPNQIVRFVCRTDPSMALAYADGACLNNGQPEPRGGWAVVLAPPANGGVLSGRLEDSQDNAATSNRAELRAAVAALRLRNWEGLGLKRIVIATDSTYIVNGATKWAKTWVTNGWKTRAGADAKNKDLWELLLSEVGKCKDNGLRVDLWSIGRALNSDADAAAKQAASTEVTSITESLPSDVISNTDPYILALCFDFEELFDDSFKRLASKLTAKAKMVRATTPNAALAQLKQQPLPSIILVGDGAITREKKVRERVIELLRDGVTVVLAGFFSSMVSEGQFNRLFAEIGLPWVRGSYTREDVSLRRDVVGSRLASRLPSSHSQKALFAKNVAPSAAWYAMDSGQAAFAFAKVGAGHLGYIGDVNGVESSDTVVLAMCGLLG</sequence>
<evidence type="ECO:0000256" key="4">
    <source>
        <dbReference type="ARBA" id="ARBA00022722"/>
    </source>
</evidence>
<evidence type="ECO:0000256" key="3">
    <source>
        <dbReference type="ARBA" id="ARBA00012180"/>
    </source>
</evidence>
<reference evidence="11" key="1">
    <citation type="journal article" date="2023" name="Mol. Phylogenet. Evol.">
        <title>Genome-scale phylogeny and comparative genomics of the fungal order Sordariales.</title>
        <authorList>
            <person name="Hensen N."/>
            <person name="Bonometti L."/>
            <person name="Westerberg I."/>
            <person name="Brannstrom I.O."/>
            <person name="Guillou S."/>
            <person name="Cros-Aarteil S."/>
            <person name="Calhoun S."/>
            <person name="Haridas S."/>
            <person name="Kuo A."/>
            <person name="Mondo S."/>
            <person name="Pangilinan J."/>
            <person name="Riley R."/>
            <person name="LaButti K."/>
            <person name="Andreopoulos B."/>
            <person name="Lipzen A."/>
            <person name="Chen C."/>
            <person name="Yan M."/>
            <person name="Daum C."/>
            <person name="Ng V."/>
            <person name="Clum A."/>
            <person name="Steindorff A."/>
            <person name="Ohm R.A."/>
            <person name="Martin F."/>
            <person name="Silar P."/>
            <person name="Natvig D.O."/>
            <person name="Lalanne C."/>
            <person name="Gautier V."/>
            <person name="Ament-Velasquez S.L."/>
            <person name="Kruys A."/>
            <person name="Hutchinson M.I."/>
            <person name="Powell A.J."/>
            <person name="Barry K."/>
            <person name="Miller A.N."/>
            <person name="Grigoriev I.V."/>
            <person name="Debuchy R."/>
            <person name="Gladieux P."/>
            <person name="Hiltunen Thoren M."/>
            <person name="Johannesson H."/>
        </authorList>
    </citation>
    <scope>NUCLEOTIDE SEQUENCE</scope>
    <source>
        <strain evidence="11">CBS 958.72</strain>
    </source>
</reference>
<dbReference type="InterPro" id="IPR002893">
    <property type="entry name" value="Znf_MYND"/>
</dbReference>
<dbReference type="Pfam" id="PF00075">
    <property type="entry name" value="RNase_H"/>
    <property type="match status" value="1"/>
</dbReference>
<keyword evidence="9" id="KW-0862">Zinc</keyword>
<name>A0AAE0MYD3_9PEZI</name>
<comment type="caution">
    <text evidence="11">The sequence shown here is derived from an EMBL/GenBank/DDBJ whole genome shotgun (WGS) entry which is preliminary data.</text>
</comment>
<keyword evidence="6" id="KW-0255">Endonuclease</keyword>
<feature type="domain" description="RNase H type-1" evidence="10">
    <location>
        <begin position="408"/>
        <end position="562"/>
    </location>
</feature>
<comment type="catalytic activity">
    <reaction evidence="1">
        <text>Endonucleolytic cleavage to 5'-phosphomonoester.</text>
        <dbReference type="EC" id="3.1.26.4"/>
    </reaction>
</comment>
<dbReference type="PROSITE" id="PS50879">
    <property type="entry name" value="RNASE_H_1"/>
    <property type="match status" value="1"/>
</dbReference>
<dbReference type="Gene3D" id="3.30.420.10">
    <property type="entry name" value="Ribonuclease H-like superfamily/Ribonuclease H"/>
    <property type="match status" value="1"/>
</dbReference>
<evidence type="ECO:0000256" key="1">
    <source>
        <dbReference type="ARBA" id="ARBA00000077"/>
    </source>
</evidence>
<dbReference type="GO" id="GO:0008270">
    <property type="term" value="F:zinc ion binding"/>
    <property type="evidence" value="ECO:0007669"/>
    <property type="project" value="UniProtKB-KW"/>
</dbReference>
<evidence type="ECO:0000313" key="12">
    <source>
        <dbReference type="Proteomes" id="UP001287356"/>
    </source>
</evidence>
<dbReference type="SUPFAM" id="SSF144232">
    <property type="entry name" value="HIT/MYND zinc finger-like"/>
    <property type="match status" value="1"/>
</dbReference>
<keyword evidence="5" id="KW-0479">Metal-binding</keyword>
<dbReference type="PANTHER" id="PTHR10642">
    <property type="entry name" value="RIBONUCLEASE H1"/>
    <property type="match status" value="1"/>
</dbReference>
<gene>
    <name evidence="11" type="ORF">B0T24DRAFT_641736</name>
</gene>
<dbReference type="Proteomes" id="UP001287356">
    <property type="component" value="Unassembled WGS sequence"/>
</dbReference>
<dbReference type="GO" id="GO:0003676">
    <property type="term" value="F:nucleic acid binding"/>
    <property type="evidence" value="ECO:0007669"/>
    <property type="project" value="InterPro"/>
</dbReference>
<dbReference type="EMBL" id="JAULSN010000011">
    <property type="protein sequence ID" value="KAK3361507.1"/>
    <property type="molecule type" value="Genomic_DNA"/>
</dbReference>
<evidence type="ECO:0000259" key="10">
    <source>
        <dbReference type="PROSITE" id="PS50879"/>
    </source>
</evidence>
<dbReference type="Pfam" id="PF01753">
    <property type="entry name" value="zf-MYND"/>
    <property type="match status" value="1"/>
</dbReference>
<accession>A0AAE0MYD3</accession>
<evidence type="ECO:0000256" key="6">
    <source>
        <dbReference type="ARBA" id="ARBA00022759"/>
    </source>
</evidence>
<keyword evidence="7" id="KW-0863">Zinc-finger</keyword>
<dbReference type="Gene3D" id="6.10.140.2220">
    <property type="match status" value="1"/>
</dbReference>
<dbReference type="PANTHER" id="PTHR10642:SF26">
    <property type="entry name" value="RIBONUCLEASE H1"/>
    <property type="match status" value="1"/>
</dbReference>
<evidence type="ECO:0000313" key="11">
    <source>
        <dbReference type="EMBL" id="KAK3361507.1"/>
    </source>
</evidence>
<evidence type="ECO:0000256" key="9">
    <source>
        <dbReference type="ARBA" id="ARBA00022833"/>
    </source>
</evidence>
<evidence type="ECO:0000256" key="2">
    <source>
        <dbReference type="ARBA" id="ARBA00005300"/>
    </source>
</evidence>
<keyword evidence="4" id="KW-0540">Nuclease</keyword>
<dbReference type="InterPro" id="IPR036397">
    <property type="entry name" value="RNaseH_sf"/>
</dbReference>
<dbReference type="EC" id="3.1.26.4" evidence="3"/>
<proteinExistence type="inferred from homology"/>
<evidence type="ECO:0000256" key="8">
    <source>
        <dbReference type="ARBA" id="ARBA00022801"/>
    </source>
</evidence>
<dbReference type="InterPro" id="IPR002156">
    <property type="entry name" value="RNaseH_domain"/>
</dbReference>
<evidence type="ECO:0000256" key="5">
    <source>
        <dbReference type="ARBA" id="ARBA00022723"/>
    </source>
</evidence>
<keyword evidence="12" id="KW-1185">Reference proteome</keyword>
<keyword evidence="8" id="KW-0378">Hydrolase</keyword>
<dbReference type="CDD" id="cd13934">
    <property type="entry name" value="RNase_H_Dikarya_like"/>
    <property type="match status" value="1"/>
</dbReference>
<protein>
    <recommendedName>
        <fullName evidence="3">ribonuclease H</fullName>
        <ecNumber evidence="3">3.1.26.4</ecNumber>
    </recommendedName>
</protein>
<dbReference type="AlphaFoldDB" id="A0AAE0MYD3"/>
<dbReference type="GO" id="GO:0004523">
    <property type="term" value="F:RNA-DNA hybrid ribonuclease activity"/>
    <property type="evidence" value="ECO:0007669"/>
    <property type="project" value="UniProtKB-EC"/>
</dbReference>
<dbReference type="PROSITE" id="PS01360">
    <property type="entry name" value="ZF_MYND_1"/>
    <property type="match status" value="1"/>
</dbReference>